<keyword evidence="3 6" id="KW-0677">Repeat</keyword>
<organism evidence="9 10">
    <name type="scientific">Gymnopus androsaceus JB14</name>
    <dbReference type="NCBI Taxonomy" id="1447944"/>
    <lineage>
        <taxon>Eukaryota</taxon>
        <taxon>Fungi</taxon>
        <taxon>Dikarya</taxon>
        <taxon>Basidiomycota</taxon>
        <taxon>Agaricomycotina</taxon>
        <taxon>Agaricomycetes</taxon>
        <taxon>Agaricomycetidae</taxon>
        <taxon>Agaricales</taxon>
        <taxon>Marasmiineae</taxon>
        <taxon>Omphalotaceae</taxon>
        <taxon>Gymnopus</taxon>
    </lineage>
</organism>
<dbReference type="InterPro" id="IPR033031">
    <property type="entry name" value="Scc2/Nipped-B"/>
</dbReference>
<feature type="compositionally biased region" description="Polar residues" evidence="7">
    <location>
        <begin position="297"/>
        <end position="309"/>
    </location>
</feature>
<evidence type="ECO:0000256" key="2">
    <source>
        <dbReference type="ARBA" id="ARBA00009252"/>
    </source>
</evidence>
<evidence type="ECO:0000256" key="1">
    <source>
        <dbReference type="ARBA" id="ARBA00004123"/>
    </source>
</evidence>
<dbReference type="InterPro" id="IPR026003">
    <property type="entry name" value="Cohesin_HEAT"/>
</dbReference>
<dbReference type="InterPro" id="IPR016024">
    <property type="entry name" value="ARM-type_fold"/>
</dbReference>
<feature type="compositionally biased region" description="Basic and acidic residues" evidence="7">
    <location>
        <begin position="439"/>
        <end position="450"/>
    </location>
</feature>
<comment type="subcellular location">
    <subcellularLocation>
        <location evidence="1 6">Nucleus</location>
    </subcellularLocation>
</comment>
<feature type="region of interest" description="Disordered" evidence="7">
    <location>
        <begin position="1438"/>
        <end position="1459"/>
    </location>
</feature>
<dbReference type="GO" id="GO:0010468">
    <property type="term" value="P:regulation of gene expression"/>
    <property type="evidence" value="ECO:0007669"/>
    <property type="project" value="InterPro"/>
</dbReference>
<evidence type="ECO:0000256" key="5">
    <source>
        <dbReference type="ARBA" id="ARBA00023306"/>
    </source>
</evidence>
<evidence type="ECO:0000313" key="10">
    <source>
        <dbReference type="Proteomes" id="UP000799118"/>
    </source>
</evidence>
<feature type="domain" description="Sister chromatid cohesion C-terminal" evidence="8">
    <location>
        <begin position="1820"/>
        <end position="2002"/>
    </location>
</feature>
<dbReference type="GO" id="GO:0090694">
    <property type="term" value="C:Scc2-Scc4 cohesin loading complex"/>
    <property type="evidence" value="ECO:0007669"/>
    <property type="project" value="TreeGrafter"/>
</dbReference>
<accession>A0A6A4HV33</accession>
<feature type="compositionally biased region" description="Polar residues" evidence="7">
    <location>
        <begin position="344"/>
        <end position="366"/>
    </location>
</feature>
<feature type="region of interest" description="Disordered" evidence="7">
    <location>
        <begin position="518"/>
        <end position="539"/>
    </location>
</feature>
<dbReference type="GO" id="GO:0071169">
    <property type="term" value="P:establishment of protein localization to chromatin"/>
    <property type="evidence" value="ECO:0007669"/>
    <property type="project" value="TreeGrafter"/>
</dbReference>
<feature type="compositionally biased region" description="Polar residues" evidence="7">
    <location>
        <begin position="196"/>
        <end position="205"/>
    </location>
</feature>
<feature type="region of interest" description="Disordered" evidence="7">
    <location>
        <begin position="581"/>
        <end position="639"/>
    </location>
</feature>
<feature type="compositionally biased region" description="Basic and acidic residues" evidence="7">
    <location>
        <begin position="1059"/>
        <end position="1075"/>
    </location>
</feature>
<evidence type="ECO:0000313" key="9">
    <source>
        <dbReference type="EMBL" id="KAE9402329.1"/>
    </source>
</evidence>
<feature type="compositionally biased region" description="Pro residues" evidence="7">
    <location>
        <begin position="109"/>
        <end position="119"/>
    </location>
</feature>
<dbReference type="OrthoDB" id="418242at2759"/>
<name>A0A6A4HV33_9AGAR</name>
<feature type="compositionally biased region" description="Acidic residues" evidence="7">
    <location>
        <begin position="598"/>
        <end position="609"/>
    </location>
</feature>
<dbReference type="Pfam" id="PF12830">
    <property type="entry name" value="Nipped-B_C"/>
    <property type="match status" value="1"/>
</dbReference>
<feature type="compositionally biased region" description="Polar residues" evidence="7">
    <location>
        <begin position="373"/>
        <end position="382"/>
    </location>
</feature>
<feature type="region of interest" description="Disordered" evidence="7">
    <location>
        <begin position="1188"/>
        <end position="1230"/>
    </location>
</feature>
<dbReference type="GO" id="GO:1990414">
    <property type="term" value="P:replication-born double-strand break repair via sister chromatid exchange"/>
    <property type="evidence" value="ECO:0007669"/>
    <property type="project" value="TreeGrafter"/>
</dbReference>
<feature type="region of interest" description="Disordered" evidence="7">
    <location>
        <begin position="1059"/>
        <end position="1080"/>
    </location>
</feature>
<evidence type="ECO:0000259" key="8">
    <source>
        <dbReference type="Pfam" id="PF12830"/>
    </source>
</evidence>
<feature type="compositionally biased region" description="Acidic residues" evidence="7">
    <location>
        <begin position="1204"/>
        <end position="1215"/>
    </location>
</feature>
<dbReference type="GO" id="GO:0061775">
    <property type="term" value="F:cohesin loader activity"/>
    <property type="evidence" value="ECO:0007669"/>
    <property type="project" value="InterPro"/>
</dbReference>
<evidence type="ECO:0000256" key="7">
    <source>
        <dbReference type="SAM" id="MobiDB-lite"/>
    </source>
</evidence>
<feature type="compositionally biased region" description="Polar residues" evidence="7">
    <location>
        <begin position="1441"/>
        <end position="1456"/>
    </location>
</feature>
<feature type="compositionally biased region" description="Low complexity" evidence="7">
    <location>
        <begin position="315"/>
        <end position="343"/>
    </location>
</feature>
<reference evidence="9" key="1">
    <citation type="journal article" date="2019" name="Environ. Microbiol.">
        <title>Fungal ecological strategies reflected in gene transcription - a case study of two litter decomposers.</title>
        <authorList>
            <person name="Barbi F."/>
            <person name="Kohler A."/>
            <person name="Barry K."/>
            <person name="Baskaran P."/>
            <person name="Daum C."/>
            <person name="Fauchery L."/>
            <person name="Ihrmark K."/>
            <person name="Kuo A."/>
            <person name="LaButti K."/>
            <person name="Lipzen A."/>
            <person name="Morin E."/>
            <person name="Grigoriev I.V."/>
            <person name="Henrissat B."/>
            <person name="Lindahl B."/>
            <person name="Martin F."/>
        </authorList>
    </citation>
    <scope>NUCLEOTIDE SEQUENCE</scope>
    <source>
        <strain evidence="9">JB14</strain>
    </source>
</reference>
<feature type="compositionally biased region" description="Acidic residues" evidence="7">
    <location>
        <begin position="404"/>
        <end position="416"/>
    </location>
</feature>
<feature type="compositionally biased region" description="Low complexity" evidence="7">
    <location>
        <begin position="179"/>
        <end position="194"/>
    </location>
</feature>
<feature type="compositionally biased region" description="Basic and acidic residues" evidence="7">
    <location>
        <begin position="610"/>
        <end position="632"/>
    </location>
</feature>
<dbReference type="GO" id="GO:0034087">
    <property type="term" value="P:establishment of mitotic sister chromatid cohesion"/>
    <property type="evidence" value="ECO:0007669"/>
    <property type="project" value="TreeGrafter"/>
</dbReference>
<dbReference type="GO" id="GO:0003682">
    <property type="term" value="F:chromatin binding"/>
    <property type="evidence" value="ECO:0007669"/>
    <property type="project" value="TreeGrafter"/>
</dbReference>
<feature type="region of interest" description="Disordered" evidence="7">
    <location>
        <begin position="471"/>
        <end position="501"/>
    </location>
</feature>
<evidence type="ECO:0000256" key="4">
    <source>
        <dbReference type="ARBA" id="ARBA00023242"/>
    </source>
</evidence>
<dbReference type="InterPro" id="IPR024986">
    <property type="entry name" value="Nipped-B_C"/>
</dbReference>
<dbReference type="Pfam" id="PF12765">
    <property type="entry name" value="Cohesin_HEAT"/>
    <property type="match status" value="1"/>
</dbReference>
<gene>
    <name evidence="9" type="ORF">BT96DRAFT_1087781</name>
</gene>
<feature type="region of interest" description="Disordered" evidence="7">
    <location>
        <begin position="292"/>
        <end position="450"/>
    </location>
</feature>
<keyword evidence="5 6" id="KW-0131">Cell cycle</keyword>
<evidence type="ECO:0000256" key="6">
    <source>
        <dbReference type="RuleBase" id="RU364107"/>
    </source>
</evidence>
<dbReference type="PANTHER" id="PTHR21704:SF18">
    <property type="entry name" value="NIPPED-B-LIKE PROTEIN"/>
    <property type="match status" value="1"/>
</dbReference>
<feature type="compositionally biased region" description="Polar residues" evidence="7">
    <location>
        <begin position="120"/>
        <end position="134"/>
    </location>
</feature>
<feature type="compositionally biased region" description="Basic and acidic residues" evidence="7">
    <location>
        <begin position="820"/>
        <end position="834"/>
    </location>
</feature>
<dbReference type="PANTHER" id="PTHR21704">
    <property type="entry name" value="NIPPED-B-LIKE PROTEIN DELANGIN SCC2-RELATED"/>
    <property type="match status" value="1"/>
</dbReference>
<dbReference type="EMBL" id="ML769436">
    <property type="protein sequence ID" value="KAE9402329.1"/>
    <property type="molecule type" value="Genomic_DNA"/>
</dbReference>
<protein>
    <recommendedName>
        <fullName evidence="6">Sister chromatid cohesion protein</fullName>
    </recommendedName>
</protein>
<comment type="similarity">
    <text evidence="2 6">Belongs to the SCC2/Nipped-B family.</text>
</comment>
<keyword evidence="10" id="KW-1185">Reference proteome</keyword>
<keyword evidence="4 6" id="KW-0539">Nucleus</keyword>
<dbReference type="GO" id="GO:0140588">
    <property type="term" value="P:chromatin looping"/>
    <property type="evidence" value="ECO:0007669"/>
    <property type="project" value="InterPro"/>
</dbReference>
<dbReference type="InterPro" id="IPR011989">
    <property type="entry name" value="ARM-like"/>
</dbReference>
<feature type="region of interest" description="Disordered" evidence="7">
    <location>
        <begin position="819"/>
        <end position="846"/>
    </location>
</feature>
<sequence>MANNEHNRSVRESHRLLASYPISSAVPSGHVARHLDSLSIAAAPPSFVNQQYYNPPPYSNNLPYSEYSQQIQYLRSNQPQGGSGRDVNWERTRDQAVGLIGEQAGVSYPYPPPYPPPQNPHWNSHSSLSFQTPSLAHAVFSNGYPTPPQMSSIPAPAPSSSTYTSSLAGALGPVPPPRQQHQQQWQQRQPPVHQLPHNSSPSQHQRSLEHRPPPHPRYAPAASASFFNDVVAQKSQQIRQNPANQSGLHVAEPRIPLNSANTLQRGNPLNLTPGKKRKMEVFVELSPSPMKKVNLGSGHSASSIPSTPSKLGRTSAVPPSYSAPSVFPKTPSTTHSTHSSASSVPRTPTTIGLATPRSPSVTSNGSLKRKTFTLDSVESVPTRQKPFITPTTGGRTKKAKNLDDSDTELEDEEDELNLTSSPMKPLLYDSTTKSKHRAGRDGPLTHDRDERAPIDKLVLLMNDIFETEDGLPADPTSADLSNANRGGIFNPDSEDPSKPQLGASTIRKLTKYIGQVRSGRGLGKGTHSSPVKGARGGKIGDIESDTLGRIIRVLSRSVKIGEGVDSFGAFSGASAVKDTLTATPHKTPKKKKSRTPVEEEAVEDDDDEKGEMKEVEVHLMRDQSKEPKTPKKDKGKGKISAIPSIPSAVDLDILAHKLTLSRDGVLAAETIIALLGGEIGKSSKGERLSKQLYSEEIILGCLNVVKNALEGEVYPFVEGCAGVGSGLLMHLVNSASAKGQHNPSSSNTQSIPAKTDTCRHLLGEVFVALSATLPRLSVLVGGASGDSGMPMSEAVVIKAVYVGIGPFFVTSDESAGSSHLVKEERDWDGEEKVKGKGKGKGKKTQGGGVLTATFGKSAMRGLRMDALGLIRSIFAHHDEQRSWIIEEILSSLIKVSNAKHGKSADQFRLRDGRSMRTVSALLLQLVQTSAHDVRLAARKIERARQAKFASRRQESIMMETQVNIGSQEFLDEEDRAAIKLHNSALSSPHKAASTIVHFLTSRSGKTKTTKNSNEAEYRAILDALVQDCLSVWCWPEWPSASVVLGVIVKGMVRNLEEDNHKEKKAAGGDKDKESAGDNNAGKSMALDHLGIIAARVRSLMLKVQVKEEEDTSGTKTKWKPLKPLNQIVEKLDLKELDRYLNTHWDVAAHLGKRATEDQAYDSAQELSAATLGQDLAAALQKVAQWIKDDSGANKKPPRSKAGEEEYDEDDDEEMDSMNKGKSRRKEAGQDRDSIKVKLFGEKLKGALRDVWKERGTDLFDIGSAEEVIRVDRQAEEIGAIQGTSLKNGFMPMLTVTLQALDAPVIFMRTKALRALGQIITSDPSILAMSNVRKGIESHLLDSSSAVRDAAVELIGKYMIDSPDVAADYYPKIADRIADTGLSVRKRVIKLLKSFYSVAGSVERQADISTKLVLRMMDEDDTVKELAIKTIEELWFPPPSALKTSKPNSSAGTGSAEDSSDSLQRKVAVIMSVSASFRDRQSPLEDLLHQIMSSREEGSIEAKAMHARYEEICGVLIDGLVDASDLPDFTVVNCIRTIHLIGSAYPSVISAQSAMTLLPYLKSPTTPEDQTTTDYLLRTFRSAIPYLPKTAAKFGQDLQTKLQPMITKPSSGGIATMQEVVACLCTDVQYLTHDFSRLVALLKSCNMRLKQAIEKPGDTALTPVEMKGLVTLIVIVSLLAEHCNFDKLRVEEPSTEADLNSVSTTSITEHVYTSLLKLHKRYSDASFRARVLPCLGFLFRAQPTLMTLEQSATIMDEIFASNDQDGKARLLKIIQNFLTSEAIKHSQKEKESAKGRGAKPAQVNMEELVGNTDGFADSGVSSAVVQRYLDHILNAAFSTHSHIQASAIDILTFTVKQGLAHPLQSFPVIIALETSPSTSLSNRASALHALLHNKHTSLLNSRFTLSALKSFEYQRKISPGGVHGYRMQPIPVAVLHRWYSLVREKRVQRQEFLKAMLKVFQDRSDYKSSQDDVEFTRYMAENFSAFDYKTQEEVITVIKFLTTVLSTTGLHLLEVLSPSHLLSNLHSSSGSQTVRNNQGDSMNVERNLDDELPFIRTSVVVGMVMLLKAHLKTLYGLSEDKCSKFSLTKKSAVGDKAAVRKNDKPISWSRLPFAVKPVLTSADAKEQKERFLAIWNEDGVTGEPEEEEEFA</sequence>
<dbReference type="SUPFAM" id="SSF48371">
    <property type="entry name" value="ARM repeat"/>
    <property type="match status" value="1"/>
</dbReference>
<dbReference type="Proteomes" id="UP000799118">
    <property type="component" value="Unassembled WGS sequence"/>
</dbReference>
<evidence type="ECO:0000256" key="3">
    <source>
        <dbReference type="ARBA" id="ARBA00022737"/>
    </source>
</evidence>
<feature type="region of interest" description="Disordered" evidence="7">
    <location>
        <begin position="107"/>
        <end position="221"/>
    </location>
</feature>
<dbReference type="CDD" id="cd23958">
    <property type="entry name" value="SCC2"/>
    <property type="match status" value="1"/>
</dbReference>
<feature type="compositionally biased region" description="Low complexity" evidence="7">
    <location>
        <begin position="149"/>
        <end position="166"/>
    </location>
</feature>
<proteinExistence type="inferred from homology"/>
<dbReference type="Gene3D" id="1.25.10.10">
    <property type="entry name" value="Leucine-rich Repeat Variant"/>
    <property type="match status" value="1"/>
</dbReference>